<dbReference type="Proteomes" id="UP000217771">
    <property type="component" value="Unassembled WGS sequence"/>
</dbReference>
<sequence>MIDNLLIGLDAFANPMVPIGLVAGALIGYLIGAIPGLGPSLGIALMIPFTYGMDPIVSIVMLVSLFAAAEYGGAISGILLNSPGTAAAVATAWDGYPLTKQGKTGIALNISIISSGVGIFASAVLLFLTAVPLSEYALNFGPTAYFALALLGLSLVSSLSSGSLLKGALAMGIGLALATIGLDTQTGVPRFSYHPDFFEGLPLVPALLGLFALSEVLYMIEAGASHKTKNQPMSGILAVPFKTFYKMKMLFLRSSLIGYFVGVIPGAGASVGSFVSYAVAKRFSKKPELFGKGSYEGIAASETANNASVSGSLAPMLALGIPGSATTAIMIGALMIHGIQPGPLLFTTNPQIPYTVFVSLWISVPIMVFIGLAGARFWAKVADIPRPAIAAIVASISLIGAYASESSMFPVYVTLAFGVIGYVLRKVNIPLAPVILALVLGDMLETNLRRALSISNGDVTTFVTNPLSATLLAIALLSFLLPALGLFRNKIKGYRRQRPIVR</sequence>
<dbReference type="Pfam" id="PF01970">
    <property type="entry name" value="TctA"/>
    <property type="match status" value="1"/>
</dbReference>
<dbReference type="RefSeq" id="WP_095622548.1">
    <property type="nucleotide sequence ID" value="NZ_NSKB01000008.1"/>
</dbReference>
<evidence type="ECO:0000256" key="1">
    <source>
        <dbReference type="SAM" id="Phobius"/>
    </source>
</evidence>
<dbReference type="PANTHER" id="PTHR35342:SF5">
    <property type="entry name" value="TRICARBOXYLIC TRANSPORT PROTEIN"/>
    <property type="match status" value="1"/>
</dbReference>
<dbReference type="InterPro" id="IPR002823">
    <property type="entry name" value="DUF112_TM"/>
</dbReference>
<feature type="transmembrane region" description="Helical" evidence="1">
    <location>
        <begin position="202"/>
        <end position="220"/>
    </location>
</feature>
<keyword evidence="1" id="KW-1133">Transmembrane helix</keyword>
<organism evidence="3 4">
    <name type="scientific">Halomonas salipaludis</name>
    <dbReference type="NCBI Taxonomy" id="2032625"/>
    <lineage>
        <taxon>Bacteria</taxon>
        <taxon>Pseudomonadati</taxon>
        <taxon>Pseudomonadota</taxon>
        <taxon>Gammaproteobacteria</taxon>
        <taxon>Oceanospirillales</taxon>
        <taxon>Halomonadaceae</taxon>
        <taxon>Halomonas</taxon>
    </lineage>
</organism>
<evidence type="ECO:0000313" key="3">
    <source>
        <dbReference type="EMBL" id="PAU74760.1"/>
    </source>
</evidence>
<accession>A0A2A2EQD2</accession>
<keyword evidence="1" id="KW-0812">Transmembrane</keyword>
<gene>
    <name evidence="3" type="ORF">CK498_19550</name>
</gene>
<dbReference type="PANTHER" id="PTHR35342">
    <property type="entry name" value="TRICARBOXYLIC TRANSPORT PROTEIN"/>
    <property type="match status" value="1"/>
</dbReference>
<dbReference type="AlphaFoldDB" id="A0A2A2EQD2"/>
<comment type="caution">
    <text evidence="3">The sequence shown here is derived from an EMBL/GenBank/DDBJ whole genome shotgun (WGS) entry which is preliminary data.</text>
</comment>
<feature type="transmembrane region" description="Helical" evidence="1">
    <location>
        <begin position="163"/>
        <end position="182"/>
    </location>
</feature>
<feature type="transmembrane region" description="Helical" evidence="1">
    <location>
        <begin position="74"/>
        <end position="93"/>
    </location>
</feature>
<evidence type="ECO:0000259" key="2">
    <source>
        <dbReference type="Pfam" id="PF01970"/>
    </source>
</evidence>
<protein>
    <recommendedName>
        <fullName evidence="2">DUF112 domain-containing protein</fullName>
    </recommendedName>
</protein>
<feature type="transmembrane region" description="Helical" evidence="1">
    <location>
        <begin position="468"/>
        <end position="487"/>
    </location>
</feature>
<feature type="transmembrane region" description="Helical" evidence="1">
    <location>
        <begin position="257"/>
        <end position="280"/>
    </location>
</feature>
<keyword evidence="1" id="KW-0472">Membrane</keyword>
<dbReference type="OrthoDB" id="9781349at2"/>
<name>A0A2A2EQD2_9GAMM</name>
<feature type="transmembrane region" description="Helical" evidence="1">
    <location>
        <begin position="384"/>
        <end position="403"/>
    </location>
</feature>
<feature type="transmembrane region" description="Helical" evidence="1">
    <location>
        <begin position="43"/>
        <end position="68"/>
    </location>
</feature>
<feature type="transmembrane region" description="Helical" evidence="1">
    <location>
        <begin position="316"/>
        <end position="339"/>
    </location>
</feature>
<feature type="transmembrane region" description="Helical" evidence="1">
    <location>
        <begin position="12"/>
        <end position="31"/>
    </location>
</feature>
<proteinExistence type="predicted"/>
<feature type="transmembrane region" description="Helical" evidence="1">
    <location>
        <begin position="105"/>
        <end position="130"/>
    </location>
</feature>
<dbReference type="EMBL" id="NSKB01000008">
    <property type="protein sequence ID" value="PAU74760.1"/>
    <property type="molecule type" value="Genomic_DNA"/>
</dbReference>
<feature type="transmembrane region" description="Helical" evidence="1">
    <location>
        <begin position="431"/>
        <end position="448"/>
    </location>
</feature>
<evidence type="ECO:0000313" key="4">
    <source>
        <dbReference type="Proteomes" id="UP000217771"/>
    </source>
</evidence>
<feature type="transmembrane region" description="Helical" evidence="1">
    <location>
        <begin position="351"/>
        <end position="372"/>
    </location>
</feature>
<reference evidence="3 4" key="1">
    <citation type="submission" date="2017-08" db="EMBL/GenBank/DDBJ databases">
        <title>Halomonas alkalisoli sp. nov., isolated from saline alkaline soil.</title>
        <authorList>
            <person name="Wang D."/>
            <person name="Zhang G."/>
        </authorList>
    </citation>
    <scope>NUCLEOTIDE SEQUENCE [LARGE SCALE GENOMIC DNA]</scope>
    <source>
        <strain evidence="3 4">WRN001</strain>
    </source>
</reference>
<feature type="domain" description="DUF112" evidence="2">
    <location>
        <begin position="21"/>
        <end position="436"/>
    </location>
</feature>
<keyword evidence="4" id="KW-1185">Reference proteome</keyword>
<feature type="transmembrane region" description="Helical" evidence="1">
    <location>
        <begin position="136"/>
        <end position="156"/>
    </location>
</feature>